<proteinExistence type="predicted"/>
<dbReference type="Pfam" id="PF07686">
    <property type="entry name" value="V-set"/>
    <property type="match status" value="1"/>
</dbReference>
<dbReference type="GO" id="GO:0042130">
    <property type="term" value="P:negative regulation of T cell proliferation"/>
    <property type="evidence" value="ECO:0007669"/>
    <property type="project" value="TreeGrafter"/>
</dbReference>
<evidence type="ECO:0000256" key="6">
    <source>
        <dbReference type="ARBA" id="ARBA00023136"/>
    </source>
</evidence>
<reference evidence="13" key="3">
    <citation type="submission" date="2025-09" db="UniProtKB">
        <authorList>
            <consortium name="Ensembl"/>
        </authorList>
    </citation>
    <scope>IDENTIFICATION</scope>
</reference>
<evidence type="ECO:0000256" key="4">
    <source>
        <dbReference type="ARBA" id="ARBA00022729"/>
    </source>
</evidence>
<evidence type="ECO:0000313" key="13">
    <source>
        <dbReference type="Ensembl" id="ENSOABP00000072479.1"/>
    </source>
</evidence>
<evidence type="ECO:0000313" key="14">
    <source>
        <dbReference type="Proteomes" id="UP000472276"/>
    </source>
</evidence>
<keyword evidence="2" id="KW-1003">Cell membrane</keyword>
<comment type="subcellular location">
    <subcellularLocation>
        <location evidence="1">Cell membrane</location>
        <topology evidence="1">Single-pass type I membrane protein</topology>
    </subcellularLocation>
</comment>
<dbReference type="InterPro" id="IPR013783">
    <property type="entry name" value="Ig-like_fold"/>
</dbReference>
<dbReference type="InterPro" id="IPR013106">
    <property type="entry name" value="Ig_V-set"/>
</dbReference>
<evidence type="ECO:0000256" key="1">
    <source>
        <dbReference type="ARBA" id="ARBA00004251"/>
    </source>
</evidence>
<dbReference type="SMART" id="SM00409">
    <property type="entry name" value="IG"/>
    <property type="match status" value="1"/>
</dbReference>
<keyword evidence="8" id="KW-0675">Receptor</keyword>
<dbReference type="InterPro" id="IPR003599">
    <property type="entry name" value="Ig_sub"/>
</dbReference>
<keyword evidence="5" id="KW-1133">Transmembrane helix</keyword>
<evidence type="ECO:0000256" key="7">
    <source>
        <dbReference type="ARBA" id="ARBA00023157"/>
    </source>
</evidence>
<reference evidence="14" key="1">
    <citation type="submission" date="2020-03" db="EMBL/GenBank/DDBJ databases">
        <title>Evolution of repeat sequences and sex chromosomes of tilapia species revealed by chromosome-level genomes.</title>
        <authorList>
            <person name="Xu L."/>
            <person name="Tao W."/>
            <person name="Wang D."/>
            <person name="Zhou Q."/>
        </authorList>
    </citation>
    <scope>NUCLEOTIDE SEQUENCE [LARGE SCALE GENOMIC DNA]</scope>
    <source>
        <strain evidence="14">Israel</strain>
    </source>
</reference>
<dbReference type="InterPro" id="IPR036179">
    <property type="entry name" value="Ig-like_dom_sf"/>
</dbReference>
<evidence type="ECO:0000256" key="5">
    <source>
        <dbReference type="ARBA" id="ARBA00022989"/>
    </source>
</evidence>
<evidence type="ECO:0000256" key="11">
    <source>
        <dbReference type="SAM" id="SignalP"/>
    </source>
</evidence>
<protein>
    <recommendedName>
        <fullName evidence="12">Ig-like domain-containing protein</fullName>
    </recommendedName>
</protein>
<keyword evidence="6" id="KW-0472">Membrane</keyword>
<sequence length="156" mass="17682">IKCTDSCLCLCVLTVSHQVFTLQVYEGAESVLLPCQIPFVSGPTTVVWSRYDLNPPTVHQRDKLKDQNQRYSGRTSMKTDALQAGDLSLNLTNLQLSDSATYTCSIRDKRIGQRRVTDVKLYYINTVKITYSVTMFLRFLGPSTINFIYLNLGEEN</sequence>
<accession>A0AAZ1XXY4</accession>
<evidence type="ECO:0000256" key="2">
    <source>
        <dbReference type="ARBA" id="ARBA00022475"/>
    </source>
</evidence>
<dbReference type="InterPro" id="IPR007110">
    <property type="entry name" value="Ig-like_dom"/>
</dbReference>
<feature type="signal peptide" evidence="11">
    <location>
        <begin position="1"/>
        <end position="21"/>
    </location>
</feature>
<organism evidence="13 14">
    <name type="scientific">Oreochromis aureus</name>
    <name type="common">Israeli tilapia</name>
    <name type="synonym">Chromis aureus</name>
    <dbReference type="NCBI Taxonomy" id="47969"/>
    <lineage>
        <taxon>Eukaryota</taxon>
        <taxon>Metazoa</taxon>
        <taxon>Chordata</taxon>
        <taxon>Craniata</taxon>
        <taxon>Vertebrata</taxon>
        <taxon>Euteleostomi</taxon>
        <taxon>Actinopterygii</taxon>
        <taxon>Neopterygii</taxon>
        <taxon>Teleostei</taxon>
        <taxon>Neoteleostei</taxon>
        <taxon>Acanthomorphata</taxon>
        <taxon>Ovalentaria</taxon>
        <taxon>Cichlomorphae</taxon>
        <taxon>Cichliformes</taxon>
        <taxon>Cichlidae</taxon>
        <taxon>African cichlids</taxon>
        <taxon>Pseudocrenilabrinae</taxon>
        <taxon>Oreochromini</taxon>
        <taxon>Oreochromis</taxon>
    </lineage>
</organism>
<dbReference type="PANTHER" id="PTHR25466">
    <property type="entry name" value="T-LYMPHOCYTE ACTIVATION ANTIGEN"/>
    <property type="match status" value="1"/>
</dbReference>
<dbReference type="GO" id="GO:0007166">
    <property type="term" value="P:cell surface receptor signaling pathway"/>
    <property type="evidence" value="ECO:0007669"/>
    <property type="project" value="TreeGrafter"/>
</dbReference>
<dbReference type="PANTHER" id="PTHR25466:SF14">
    <property type="entry name" value="BUTYROPHILIN SUBFAMILY 2 MEMBER A2-LIKE-RELATED"/>
    <property type="match status" value="1"/>
</dbReference>
<evidence type="ECO:0000256" key="3">
    <source>
        <dbReference type="ARBA" id="ARBA00022692"/>
    </source>
</evidence>
<evidence type="ECO:0000256" key="8">
    <source>
        <dbReference type="ARBA" id="ARBA00023170"/>
    </source>
</evidence>
<feature type="chain" id="PRO_5044252979" description="Ig-like domain-containing protein" evidence="11">
    <location>
        <begin position="22"/>
        <end position="156"/>
    </location>
</feature>
<feature type="domain" description="Ig-like" evidence="12">
    <location>
        <begin position="17"/>
        <end position="117"/>
    </location>
</feature>
<dbReference type="GO" id="GO:0031295">
    <property type="term" value="P:T cell costimulation"/>
    <property type="evidence" value="ECO:0007669"/>
    <property type="project" value="TreeGrafter"/>
</dbReference>
<keyword evidence="4 11" id="KW-0732">Signal</keyword>
<dbReference type="GO" id="GO:0009897">
    <property type="term" value="C:external side of plasma membrane"/>
    <property type="evidence" value="ECO:0007669"/>
    <property type="project" value="TreeGrafter"/>
</dbReference>
<dbReference type="GO" id="GO:0042102">
    <property type="term" value="P:positive regulation of T cell proliferation"/>
    <property type="evidence" value="ECO:0007669"/>
    <property type="project" value="TreeGrafter"/>
</dbReference>
<dbReference type="InterPro" id="IPR051713">
    <property type="entry name" value="T-cell_Activation_Regulation"/>
</dbReference>
<dbReference type="PROSITE" id="PS50835">
    <property type="entry name" value="IG_LIKE"/>
    <property type="match status" value="1"/>
</dbReference>
<name>A0AAZ1XXY4_OREAU</name>
<dbReference type="SMART" id="SM00406">
    <property type="entry name" value="IGv"/>
    <property type="match status" value="1"/>
</dbReference>
<dbReference type="Proteomes" id="UP000472276">
    <property type="component" value="Unassembled WGS sequence"/>
</dbReference>
<keyword evidence="3" id="KW-0812">Transmembrane</keyword>
<keyword evidence="7" id="KW-1015">Disulfide bond</keyword>
<keyword evidence="9" id="KW-0325">Glycoprotein</keyword>
<dbReference type="GO" id="GO:0006955">
    <property type="term" value="P:immune response"/>
    <property type="evidence" value="ECO:0007669"/>
    <property type="project" value="TreeGrafter"/>
</dbReference>
<reference evidence="13" key="2">
    <citation type="submission" date="2025-08" db="UniProtKB">
        <authorList>
            <consortium name="Ensembl"/>
        </authorList>
    </citation>
    <scope>IDENTIFICATION</scope>
</reference>
<evidence type="ECO:0000259" key="12">
    <source>
        <dbReference type="PROSITE" id="PS50835"/>
    </source>
</evidence>
<dbReference type="AlphaFoldDB" id="A0AAZ1XXY4"/>
<dbReference type="Ensembl" id="ENSOABT00000068163.1">
    <property type="protein sequence ID" value="ENSOABP00000072479.1"/>
    <property type="gene ID" value="ENSOABG00000029153.1"/>
</dbReference>
<evidence type="ECO:0000256" key="9">
    <source>
        <dbReference type="ARBA" id="ARBA00023180"/>
    </source>
</evidence>
<keyword evidence="14" id="KW-1185">Reference proteome</keyword>
<dbReference type="SUPFAM" id="SSF48726">
    <property type="entry name" value="Immunoglobulin"/>
    <property type="match status" value="1"/>
</dbReference>
<keyword evidence="10" id="KW-0393">Immunoglobulin domain</keyword>
<evidence type="ECO:0000256" key="10">
    <source>
        <dbReference type="ARBA" id="ARBA00023319"/>
    </source>
</evidence>
<dbReference type="GO" id="GO:0071222">
    <property type="term" value="P:cellular response to lipopolysaccharide"/>
    <property type="evidence" value="ECO:0007669"/>
    <property type="project" value="TreeGrafter"/>
</dbReference>
<dbReference type="Gene3D" id="2.60.40.10">
    <property type="entry name" value="Immunoglobulins"/>
    <property type="match status" value="1"/>
</dbReference>